<sequence>MQATKSNQYDNWDTILGEYAVHKLRHANRFERYFPSNGKRHPKYYAPPRNRKEEDVQW</sequence>
<evidence type="ECO:0000256" key="1">
    <source>
        <dbReference type="SAM" id="MobiDB-lite"/>
    </source>
</evidence>
<dbReference type="RefSeq" id="WP_268043443.1">
    <property type="nucleotide sequence ID" value="NZ_CP104064.1"/>
</dbReference>
<evidence type="ECO:0000313" key="3">
    <source>
        <dbReference type="Proteomes" id="UP001164803"/>
    </source>
</evidence>
<dbReference type="EMBL" id="CP104064">
    <property type="protein sequence ID" value="WAH36135.1"/>
    <property type="molecule type" value="Genomic_DNA"/>
</dbReference>
<proteinExistence type="predicted"/>
<gene>
    <name evidence="2" type="ORF">NZD86_18075</name>
</gene>
<keyword evidence="3" id="KW-1185">Reference proteome</keyword>
<name>A0ABY6YZS8_9BACL</name>
<feature type="region of interest" description="Disordered" evidence="1">
    <location>
        <begin position="35"/>
        <end position="58"/>
    </location>
</feature>
<dbReference type="Proteomes" id="UP001164803">
    <property type="component" value="Chromosome"/>
</dbReference>
<accession>A0ABY6YZS8</accession>
<evidence type="ECO:0000313" key="2">
    <source>
        <dbReference type="EMBL" id="WAH36135.1"/>
    </source>
</evidence>
<reference evidence="2" key="1">
    <citation type="submission" date="2022-08" db="EMBL/GenBank/DDBJ databases">
        <title>Alicyclobacillus dauci DSM2870, complete genome.</title>
        <authorList>
            <person name="Wang Q."/>
            <person name="Cai R."/>
            <person name="Wang Z."/>
        </authorList>
    </citation>
    <scope>NUCLEOTIDE SEQUENCE</scope>
    <source>
        <strain evidence="2">DSM 28700</strain>
    </source>
</reference>
<organism evidence="2 3">
    <name type="scientific">Alicyclobacillus dauci</name>
    <dbReference type="NCBI Taxonomy" id="1475485"/>
    <lineage>
        <taxon>Bacteria</taxon>
        <taxon>Bacillati</taxon>
        <taxon>Bacillota</taxon>
        <taxon>Bacilli</taxon>
        <taxon>Bacillales</taxon>
        <taxon>Alicyclobacillaceae</taxon>
        <taxon>Alicyclobacillus</taxon>
    </lineage>
</organism>
<protein>
    <submittedName>
        <fullName evidence="2">Uncharacterized protein</fullName>
    </submittedName>
</protein>